<reference evidence="1" key="2">
    <citation type="journal article" date="2022" name="New Phytol.">
        <title>Evolutionary transition to the ectomycorrhizal habit in the genomes of a hyperdiverse lineage of mushroom-forming fungi.</title>
        <authorList>
            <person name="Looney B."/>
            <person name="Miyauchi S."/>
            <person name="Morin E."/>
            <person name="Drula E."/>
            <person name="Courty P.E."/>
            <person name="Kohler A."/>
            <person name="Kuo A."/>
            <person name="LaButti K."/>
            <person name="Pangilinan J."/>
            <person name="Lipzen A."/>
            <person name="Riley R."/>
            <person name="Andreopoulos W."/>
            <person name="He G."/>
            <person name="Johnson J."/>
            <person name="Nolan M."/>
            <person name="Tritt A."/>
            <person name="Barry K.W."/>
            <person name="Grigoriev I.V."/>
            <person name="Nagy L.G."/>
            <person name="Hibbett D."/>
            <person name="Henrissat B."/>
            <person name="Matheny P.B."/>
            <person name="Labbe J."/>
            <person name="Martin F.M."/>
        </authorList>
    </citation>
    <scope>NUCLEOTIDE SEQUENCE</scope>
    <source>
        <strain evidence="1">EC-137</strain>
    </source>
</reference>
<evidence type="ECO:0000313" key="2">
    <source>
        <dbReference type="Proteomes" id="UP000814128"/>
    </source>
</evidence>
<name>A0ACB8Q6M3_9AGAM</name>
<sequence length="468" mass="50976">MPPKRIKTKNADKSSAGGQEPPTRPQSSTSHNTIEGELEAATRKVAQDQKRSMAAQQCTEENAVPMPKCKDTPDQAASTETPSAKRAKPALTQGLDSQWLKDNISRGAVKKTKTPAMGTKLKVLSAAPRQPTTEMDVATPSTGSLADENAVATAAIRDAKAMGLKAAIALDIDMAVKKEAEAVKPLQLQGMDDIPFCNLDEYCIFDSPLVTATLDWAGAADDPFSMNEHYQINKILQKIWDELLLDNPLNVSAFESELVLKVFAMHLKHIASSPLDFHAGYLVGALALAAVSVKHAFKKHQQVQATSDDKGITFRLNEWGNLAVGWTAYLRKFDDQKWGKILVAAGKFAMKSHCSAIDFLQAPVDKYEEHTTMAVSDQEDADENKDNRMKLSDGEGDSAIVEGDSELAEGGEYDKEGSREVRTDDELAEGDGHIDEADGDDNRDADSIRLCYEVDDEVLNHSDLGTQQ</sequence>
<evidence type="ECO:0000313" key="1">
    <source>
        <dbReference type="EMBL" id="KAI0027372.1"/>
    </source>
</evidence>
<comment type="caution">
    <text evidence="1">The sequence shown here is derived from an EMBL/GenBank/DDBJ whole genome shotgun (WGS) entry which is preliminary data.</text>
</comment>
<reference evidence="1" key="1">
    <citation type="submission" date="2021-02" db="EMBL/GenBank/DDBJ databases">
        <authorList>
            <consortium name="DOE Joint Genome Institute"/>
            <person name="Ahrendt S."/>
            <person name="Looney B.P."/>
            <person name="Miyauchi S."/>
            <person name="Morin E."/>
            <person name="Drula E."/>
            <person name="Courty P.E."/>
            <person name="Chicoki N."/>
            <person name="Fauchery L."/>
            <person name="Kohler A."/>
            <person name="Kuo A."/>
            <person name="Labutti K."/>
            <person name="Pangilinan J."/>
            <person name="Lipzen A."/>
            <person name="Riley R."/>
            <person name="Andreopoulos W."/>
            <person name="He G."/>
            <person name="Johnson J."/>
            <person name="Barry K.W."/>
            <person name="Grigoriev I.V."/>
            <person name="Nagy L."/>
            <person name="Hibbett D."/>
            <person name="Henrissat B."/>
            <person name="Matheny P.B."/>
            <person name="Labbe J."/>
            <person name="Martin F."/>
        </authorList>
    </citation>
    <scope>NUCLEOTIDE SEQUENCE</scope>
    <source>
        <strain evidence="1">EC-137</strain>
    </source>
</reference>
<keyword evidence="2" id="KW-1185">Reference proteome</keyword>
<dbReference type="EMBL" id="MU273920">
    <property type="protein sequence ID" value="KAI0027372.1"/>
    <property type="molecule type" value="Genomic_DNA"/>
</dbReference>
<proteinExistence type="predicted"/>
<gene>
    <name evidence="1" type="ORF">K488DRAFT_74595</name>
</gene>
<protein>
    <submittedName>
        <fullName evidence="1">Uncharacterized protein</fullName>
    </submittedName>
</protein>
<dbReference type="Proteomes" id="UP000814128">
    <property type="component" value="Unassembled WGS sequence"/>
</dbReference>
<accession>A0ACB8Q6M3</accession>
<organism evidence="1 2">
    <name type="scientific">Vararia minispora EC-137</name>
    <dbReference type="NCBI Taxonomy" id="1314806"/>
    <lineage>
        <taxon>Eukaryota</taxon>
        <taxon>Fungi</taxon>
        <taxon>Dikarya</taxon>
        <taxon>Basidiomycota</taxon>
        <taxon>Agaricomycotina</taxon>
        <taxon>Agaricomycetes</taxon>
        <taxon>Russulales</taxon>
        <taxon>Lachnocladiaceae</taxon>
        <taxon>Vararia</taxon>
    </lineage>
</organism>